<protein>
    <recommendedName>
        <fullName evidence="2">Myb/SANT-like domain-containing protein</fullName>
    </recommendedName>
</protein>
<dbReference type="PANTHER" id="PTHR47584:SF14">
    <property type="entry name" value="L10-INTERACTING MYB DOMAIN-CONTAINING PROTEIN-LIKE"/>
    <property type="match status" value="1"/>
</dbReference>
<dbReference type="Pfam" id="PF12776">
    <property type="entry name" value="Myb_DNA-bind_3"/>
    <property type="match status" value="1"/>
</dbReference>
<dbReference type="GeneID" id="20639559"/>
<feature type="region of interest" description="Disordered" evidence="1">
    <location>
        <begin position="129"/>
        <end position="175"/>
    </location>
</feature>
<proteinExistence type="predicted"/>
<dbReference type="InterPro" id="IPR024752">
    <property type="entry name" value="Myb/SANT-like_dom"/>
</dbReference>
<dbReference type="PANTHER" id="PTHR47584">
    <property type="match status" value="1"/>
</dbReference>
<feature type="compositionally biased region" description="Basic and acidic residues" evidence="1">
    <location>
        <begin position="159"/>
        <end position="175"/>
    </location>
</feature>
<reference evidence="3 4" key="1">
    <citation type="journal article" date="2006" name="Science">
        <title>Phytophthora genome sequences uncover evolutionary origins and mechanisms of pathogenesis.</title>
        <authorList>
            <person name="Tyler B.M."/>
            <person name="Tripathy S."/>
            <person name="Zhang X."/>
            <person name="Dehal P."/>
            <person name="Jiang R.H."/>
            <person name="Aerts A."/>
            <person name="Arredondo F.D."/>
            <person name="Baxter L."/>
            <person name="Bensasson D."/>
            <person name="Beynon J.L."/>
            <person name="Chapman J."/>
            <person name="Damasceno C.M."/>
            <person name="Dorrance A.E."/>
            <person name="Dou D."/>
            <person name="Dickerman A.W."/>
            <person name="Dubchak I.L."/>
            <person name="Garbelotto M."/>
            <person name="Gijzen M."/>
            <person name="Gordon S.G."/>
            <person name="Govers F."/>
            <person name="Grunwald N.J."/>
            <person name="Huang W."/>
            <person name="Ivors K.L."/>
            <person name="Jones R.W."/>
            <person name="Kamoun S."/>
            <person name="Krampis K."/>
            <person name="Lamour K.H."/>
            <person name="Lee M.K."/>
            <person name="McDonald W.H."/>
            <person name="Medina M."/>
            <person name="Meijer H.J."/>
            <person name="Nordberg E.K."/>
            <person name="Maclean D.J."/>
            <person name="Ospina-Giraldo M.D."/>
            <person name="Morris P.F."/>
            <person name="Phuntumart V."/>
            <person name="Putnam N.H."/>
            <person name="Rash S."/>
            <person name="Rose J.K."/>
            <person name="Sakihama Y."/>
            <person name="Salamov A.A."/>
            <person name="Savidor A."/>
            <person name="Scheuring C.F."/>
            <person name="Smith B.M."/>
            <person name="Sobral B.W."/>
            <person name="Terry A."/>
            <person name="Torto-Alalibo T.A."/>
            <person name="Win J."/>
            <person name="Xu Z."/>
            <person name="Zhang H."/>
            <person name="Grigoriev I.V."/>
            <person name="Rokhsar D.S."/>
            <person name="Boore J.L."/>
        </authorList>
    </citation>
    <scope>NUCLEOTIDE SEQUENCE [LARGE SCALE GENOMIC DNA]</scope>
    <source>
        <strain evidence="3 4">P6497</strain>
    </source>
</reference>
<evidence type="ECO:0000313" key="4">
    <source>
        <dbReference type="Proteomes" id="UP000002640"/>
    </source>
</evidence>
<accession>G4YLM4</accession>
<feature type="domain" description="Myb/SANT-like" evidence="2">
    <location>
        <begin position="16"/>
        <end position="91"/>
    </location>
</feature>
<dbReference type="KEGG" id="psoj:PHYSODRAFT_263989"/>
<evidence type="ECO:0000256" key="1">
    <source>
        <dbReference type="SAM" id="MobiDB-lite"/>
    </source>
</evidence>
<dbReference type="InterPro" id="IPR045026">
    <property type="entry name" value="LIMYB"/>
</dbReference>
<sequence>MSVKVKQEWGKQRAVWSVSEEQVLMDLVDKARHDPEMRTKKGLKPRGWDAVAEEVNRRCNSTFNVDQLKSKCNRLVMDYELFEYVGGERSLTDAEWDKVIEDMPENEKRLTQFKELGFPHADVCRRISKSKEELPEPRPWASSVLTSKRPSPPDEDDLPEAKKTRTDVADKMETGDWGPREEKLLMFLCWRAKTDKKKLAEEGTEPWLEVTNELNKHSKANFDEEQVKTKYLQVMQDYEYFKCATGFTGAAGTAPKYKKDWDLLMKERPELTEELEKLKKKGGFPYAEVCSLIKGDKAADDIEPAGVTEYLATGSLQHVNSRILPHLLPAAPSTTTALELSAHGPNPAVNAAAAAGATPAAAPAVFTQELHDNMNMFLKTATAYLVMLIDDHNKGSGV</sequence>
<dbReference type="InParanoid" id="G4YLM4"/>
<gene>
    <name evidence="3" type="ORF">PHYSODRAFT_263989</name>
</gene>
<name>G4YLM4_PHYSP</name>
<dbReference type="AlphaFoldDB" id="G4YLM4"/>
<evidence type="ECO:0000313" key="3">
    <source>
        <dbReference type="EMBL" id="EGZ30505.1"/>
    </source>
</evidence>
<organism evidence="3 4">
    <name type="scientific">Phytophthora sojae (strain P6497)</name>
    <name type="common">Soybean stem and root rot agent</name>
    <name type="synonym">Phytophthora megasperma f. sp. glycines</name>
    <dbReference type="NCBI Taxonomy" id="1094619"/>
    <lineage>
        <taxon>Eukaryota</taxon>
        <taxon>Sar</taxon>
        <taxon>Stramenopiles</taxon>
        <taxon>Oomycota</taxon>
        <taxon>Peronosporomycetes</taxon>
        <taxon>Peronosporales</taxon>
        <taxon>Peronosporaceae</taxon>
        <taxon>Phytophthora</taxon>
    </lineage>
</organism>
<dbReference type="Proteomes" id="UP000002640">
    <property type="component" value="Unassembled WGS sequence"/>
</dbReference>
<keyword evidence="4" id="KW-1185">Reference proteome</keyword>
<dbReference type="EMBL" id="JH159151">
    <property type="protein sequence ID" value="EGZ30505.1"/>
    <property type="molecule type" value="Genomic_DNA"/>
</dbReference>
<evidence type="ECO:0000259" key="2">
    <source>
        <dbReference type="Pfam" id="PF12776"/>
    </source>
</evidence>
<dbReference type="OMA" id="EYFKCAT"/>
<dbReference type="RefSeq" id="XP_009517780.1">
    <property type="nucleotide sequence ID" value="XM_009519485.1"/>
</dbReference>